<feature type="compositionally biased region" description="Basic and acidic residues" evidence="1">
    <location>
        <begin position="69"/>
        <end position="84"/>
    </location>
</feature>
<dbReference type="AlphaFoldDB" id="A0A552DSV6"/>
<proteinExistence type="predicted"/>
<protein>
    <submittedName>
        <fullName evidence="2">Uncharacterized protein</fullName>
    </submittedName>
</protein>
<evidence type="ECO:0000313" key="2">
    <source>
        <dbReference type="EMBL" id="TRU25302.1"/>
    </source>
</evidence>
<comment type="caution">
    <text evidence="2">The sequence shown here is derived from an EMBL/GenBank/DDBJ whole genome shotgun (WGS) entry which is preliminary data.</text>
</comment>
<accession>A0A552DSV6</accession>
<gene>
    <name evidence="2" type="ORF">EWV81_12280</name>
</gene>
<sequence>MNSFYYGNDQGQDYWINLNHVCFVKPEKDKLILKMSDGNVVGIDGEDYDALKAVLIAETVNWEPEYDDKRYNHEDVPSREEVEASNKISEYEEEWGRPLGSFSDNDYLDDDEIPI</sequence>
<reference evidence="2 3" key="1">
    <citation type="submission" date="2019-01" db="EMBL/GenBank/DDBJ databases">
        <title>Coherence of Microcystis species and biogeography revealed through population genomics.</title>
        <authorList>
            <person name="Perez-Carrascal O.M."/>
            <person name="Terrat Y."/>
            <person name="Giani A."/>
            <person name="Fortin N."/>
            <person name="Tromas N."/>
            <person name="Shapiro B.J."/>
        </authorList>
    </citation>
    <scope>NUCLEOTIDE SEQUENCE [LARGE SCALE GENOMIC DNA]</scope>
    <source>
        <strain evidence="2">Ma_SC_T_19800800_S464</strain>
    </source>
</reference>
<organism evidence="2 3">
    <name type="scientific">Microcystis aeruginosa Ma_SC_T_19800800_S464</name>
    <dbReference type="NCBI Taxonomy" id="2486257"/>
    <lineage>
        <taxon>Bacteria</taxon>
        <taxon>Bacillati</taxon>
        <taxon>Cyanobacteriota</taxon>
        <taxon>Cyanophyceae</taxon>
        <taxon>Oscillatoriophycideae</taxon>
        <taxon>Chroococcales</taxon>
        <taxon>Microcystaceae</taxon>
        <taxon>Microcystis</taxon>
    </lineage>
</organism>
<feature type="region of interest" description="Disordered" evidence="1">
    <location>
        <begin position="69"/>
        <end position="90"/>
    </location>
</feature>
<name>A0A552DSV6_MICAE</name>
<evidence type="ECO:0000313" key="3">
    <source>
        <dbReference type="Proteomes" id="UP000319313"/>
    </source>
</evidence>
<evidence type="ECO:0000256" key="1">
    <source>
        <dbReference type="SAM" id="MobiDB-lite"/>
    </source>
</evidence>
<dbReference type="EMBL" id="SFBL01000105">
    <property type="protein sequence ID" value="TRU25302.1"/>
    <property type="molecule type" value="Genomic_DNA"/>
</dbReference>
<dbReference type="Proteomes" id="UP000319313">
    <property type="component" value="Unassembled WGS sequence"/>
</dbReference>